<reference evidence="2 3" key="1">
    <citation type="submission" date="2018-12" db="EMBL/GenBank/DDBJ databases">
        <authorList>
            <person name="Yu L."/>
        </authorList>
    </citation>
    <scope>NUCLEOTIDE SEQUENCE [LARGE SCALE GENOMIC DNA]</scope>
    <source>
        <strain evidence="2 3">HAW-EB5</strain>
    </source>
</reference>
<dbReference type="Pfam" id="PF13424">
    <property type="entry name" value="TPR_12"/>
    <property type="match status" value="1"/>
</dbReference>
<dbReference type="SUPFAM" id="SSF55073">
    <property type="entry name" value="Nucleotide cyclase"/>
    <property type="match status" value="1"/>
</dbReference>
<comment type="caution">
    <text evidence="2">The sequence shown here is derived from an EMBL/GenBank/DDBJ whole genome shotgun (WGS) entry which is preliminary data.</text>
</comment>
<dbReference type="InterPro" id="IPR011990">
    <property type="entry name" value="TPR-like_helical_dom_sf"/>
</dbReference>
<evidence type="ECO:0000313" key="3">
    <source>
        <dbReference type="Proteomes" id="UP000282060"/>
    </source>
</evidence>
<dbReference type="OrthoDB" id="6253968at2"/>
<evidence type="ECO:0000313" key="2">
    <source>
        <dbReference type="EMBL" id="RTR29263.1"/>
    </source>
</evidence>
<dbReference type="RefSeq" id="WP_126507238.1">
    <property type="nucleotide sequence ID" value="NZ_RXNV01000010.1"/>
</dbReference>
<protein>
    <submittedName>
        <fullName evidence="2">Tetratricopeptide repeat protein</fullName>
    </submittedName>
</protein>
<keyword evidence="1" id="KW-0472">Membrane</keyword>
<dbReference type="InterPro" id="IPR029787">
    <property type="entry name" value="Nucleotide_cyclase"/>
</dbReference>
<organism evidence="2 3">
    <name type="scientific">Shewanella atlantica</name>
    <dbReference type="NCBI Taxonomy" id="271099"/>
    <lineage>
        <taxon>Bacteria</taxon>
        <taxon>Pseudomonadati</taxon>
        <taxon>Pseudomonadota</taxon>
        <taxon>Gammaproteobacteria</taxon>
        <taxon>Alteromonadales</taxon>
        <taxon>Shewanellaceae</taxon>
        <taxon>Shewanella</taxon>
    </lineage>
</organism>
<dbReference type="InterPro" id="IPR043128">
    <property type="entry name" value="Rev_trsase/Diguanyl_cyclase"/>
</dbReference>
<dbReference type="Gene3D" id="3.30.70.270">
    <property type="match status" value="1"/>
</dbReference>
<dbReference type="Gene3D" id="1.25.40.10">
    <property type="entry name" value="Tetratricopeptide repeat domain"/>
    <property type="match status" value="2"/>
</dbReference>
<dbReference type="Proteomes" id="UP000282060">
    <property type="component" value="Unassembled WGS sequence"/>
</dbReference>
<keyword evidence="3" id="KW-1185">Reference proteome</keyword>
<accession>A0A3S0IC93</accession>
<dbReference type="SUPFAM" id="SSF48452">
    <property type="entry name" value="TPR-like"/>
    <property type="match status" value="2"/>
</dbReference>
<dbReference type="EMBL" id="RXNV01000010">
    <property type="protein sequence ID" value="RTR29263.1"/>
    <property type="molecule type" value="Genomic_DNA"/>
</dbReference>
<sequence length="583" mass="66029">MDFRIVVLSLTFWLAPVWASTSVQFDTLDTLLYQYPSAALKEINDLEAISSPVKLSETEKLRLSLFRCETFLQLGENEAAINLARISDAKAKILKLEQARPYFLNCMAGAFTNYGDFRQALPILDSSILLSRELKQPQSLVNGLRLRGIIDTQVDSYSSAFEDLSLAIDIYPDAQNQEQGWTLPPLIYIQLPLSQLLAKKSETRQAFEMIERATDSKAFQGKVGVMLATHMAKMAQLNQYSSSDELIQQAKTLLPELGTAFELAVSYTQMAQLEYKRKNFIRAIQLLEISLNTFQKQKKTIEELRAQRLLGEVLLASGDTDNALKLINKSISAGIRTSHYAELILSYQVLSSFYADIGDFKLAHKYQLNRFDAAENSFNFIKDTRLLQLNARLSRQQQVFKTELLQGNSSINVGLGFKSGYIAIVLTLLFGFVLGVITIRYKNRTIQAPLAIEPQSREHKIERLISNSKQGGYPLSLIVIRTVHVYQTDLPLLISRIENLLRDQDLVINREDGELLLLLPHTKENGTLRVIEQIREIITPLLHGNKTKIGYAHMQQHDSLNSLIKRAHIQQLRQTKIDEEPTG</sequence>
<name>A0A3S0IC93_9GAMM</name>
<evidence type="ECO:0000256" key="1">
    <source>
        <dbReference type="SAM" id="Phobius"/>
    </source>
</evidence>
<keyword evidence="1" id="KW-0812">Transmembrane</keyword>
<gene>
    <name evidence="2" type="ORF">EKG39_17270</name>
</gene>
<dbReference type="AlphaFoldDB" id="A0A3S0IC93"/>
<keyword evidence="1" id="KW-1133">Transmembrane helix</keyword>
<proteinExistence type="predicted"/>
<feature type="transmembrane region" description="Helical" evidence="1">
    <location>
        <begin position="420"/>
        <end position="439"/>
    </location>
</feature>